<dbReference type="InterPro" id="IPR038255">
    <property type="entry name" value="PBS_linker_sf"/>
</dbReference>
<protein>
    <recommendedName>
        <fullName evidence="1">DUF4214 domain-containing protein</fullName>
    </recommendedName>
</protein>
<evidence type="ECO:0000259" key="1">
    <source>
        <dbReference type="Pfam" id="PF13946"/>
    </source>
</evidence>
<dbReference type="RefSeq" id="WP_034625363.1">
    <property type="nucleotide sequence ID" value="NZ_AXNT01000012.1"/>
</dbReference>
<reference evidence="2 3" key="1">
    <citation type="submission" date="2013-10" db="EMBL/GenBank/DDBJ databases">
        <authorList>
            <person name="Wang G."/>
            <person name="Zhuang W."/>
        </authorList>
    </citation>
    <scope>NUCLEOTIDE SEQUENCE [LARGE SCALE GENOMIC DNA]</scope>
    <source>
        <strain evidence="2 3">DSM 20118</strain>
    </source>
</reference>
<accession>A0A0A0BCE0</accession>
<dbReference type="Pfam" id="PF13946">
    <property type="entry name" value="DUF4214"/>
    <property type="match status" value="2"/>
</dbReference>
<dbReference type="EMBL" id="AXNT01000012">
    <property type="protein sequence ID" value="KGM03534.1"/>
    <property type="molecule type" value="Genomic_DNA"/>
</dbReference>
<evidence type="ECO:0000313" key="3">
    <source>
        <dbReference type="Proteomes" id="UP000029833"/>
    </source>
</evidence>
<feature type="domain" description="DUF4214" evidence="1">
    <location>
        <begin position="39"/>
        <end position="99"/>
    </location>
</feature>
<dbReference type="Gene3D" id="1.10.3130.20">
    <property type="entry name" value="Phycobilisome linker domain"/>
    <property type="match status" value="1"/>
</dbReference>
<comment type="caution">
    <text evidence="2">The sequence shown here is derived from an EMBL/GenBank/DDBJ whole genome shotgun (WGS) entry which is preliminary data.</text>
</comment>
<gene>
    <name evidence="2" type="ORF">Q760_02560</name>
</gene>
<dbReference type="OrthoDB" id="5181100at2"/>
<dbReference type="STRING" id="1408250.Q760_02560"/>
<feature type="domain" description="DUF4214" evidence="1">
    <location>
        <begin position="103"/>
        <end position="146"/>
    </location>
</feature>
<evidence type="ECO:0000313" key="2">
    <source>
        <dbReference type="EMBL" id="KGM03534.1"/>
    </source>
</evidence>
<dbReference type="InterPro" id="IPR025282">
    <property type="entry name" value="DUF4214"/>
</dbReference>
<dbReference type="AlphaFoldDB" id="A0A0A0BCE0"/>
<dbReference type="Proteomes" id="UP000029833">
    <property type="component" value="Unassembled WGS sequence"/>
</dbReference>
<keyword evidence="3" id="KW-1185">Reference proteome</keyword>
<name>A0A0A0BCE0_9CELL</name>
<organism evidence="2 3">
    <name type="scientific">Cellulomonas cellasea DSM 20118</name>
    <dbReference type="NCBI Taxonomy" id="1408250"/>
    <lineage>
        <taxon>Bacteria</taxon>
        <taxon>Bacillati</taxon>
        <taxon>Actinomycetota</taxon>
        <taxon>Actinomycetes</taxon>
        <taxon>Micrococcales</taxon>
        <taxon>Cellulomonadaceae</taxon>
        <taxon>Cellulomonas</taxon>
    </lineage>
</organism>
<sequence length="152" mass="16646">MIRESYERYLDREVDPGGLETWLAATGAGLQLLDLDAILVSSAEFRAGSDDRAWVTDVYEAVLERVPDAAEVDYWEGVLARGTGHADVARYFLHSPEHLTAVVEGLYVELLRRPADPSGRAHWVAALQAGMRLEALVAALVSSEEYRASSAS</sequence>
<proteinExistence type="predicted"/>